<evidence type="ECO:0000256" key="7">
    <source>
        <dbReference type="ARBA" id="ARBA00022741"/>
    </source>
</evidence>
<evidence type="ECO:0000256" key="4">
    <source>
        <dbReference type="ARBA" id="ARBA00022490"/>
    </source>
</evidence>
<protein>
    <recommendedName>
        <fullName evidence="3">tRNA threonylcarbamoyladenosine biosynthesis protein TsaE</fullName>
    </recommendedName>
    <alternativeName>
        <fullName evidence="10">t(6)A37 threonylcarbamoyladenosine biosynthesis protein TsaE</fullName>
    </alternativeName>
</protein>
<keyword evidence="4" id="KW-0963">Cytoplasm</keyword>
<keyword evidence="7" id="KW-0547">Nucleotide-binding</keyword>
<evidence type="ECO:0000313" key="12">
    <source>
        <dbReference type="Proteomes" id="UP000774750"/>
    </source>
</evidence>
<dbReference type="AlphaFoldDB" id="A0A939BD56"/>
<dbReference type="GO" id="GO:0002949">
    <property type="term" value="P:tRNA threonylcarbamoyladenosine modification"/>
    <property type="evidence" value="ECO:0007669"/>
    <property type="project" value="InterPro"/>
</dbReference>
<sequence length="142" mass="15593">MQQYTSHSVNETESIAKEIAAKLSPGDVIAFLGGLGAGKTAFVRGLFEGLGCKGEAASPTFAIVHEYPGPIPLYHFDMYRVHTLDDLYSTGFFDYMEQGGILAIEWSENIAGVLDEEQTIFIDIEKTDETTRSIRIYGGGKF</sequence>
<evidence type="ECO:0000256" key="5">
    <source>
        <dbReference type="ARBA" id="ARBA00022694"/>
    </source>
</evidence>
<evidence type="ECO:0000256" key="1">
    <source>
        <dbReference type="ARBA" id="ARBA00004496"/>
    </source>
</evidence>
<dbReference type="PANTHER" id="PTHR33540">
    <property type="entry name" value="TRNA THREONYLCARBAMOYLADENOSINE BIOSYNTHESIS PROTEIN TSAE"/>
    <property type="match status" value="1"/>
</dbReference>
<name>A0A939BD56_9FIRM</name>
<keyword evidence="6" id="KW-0479">Metal-binding</keyword>
<dbReference type="InterPro" id="IPR027417">
    <property type="entry name" value="P-loop_NTPase"/>
</dbReference>
<keyword evidence="9" id="KW-0460">Magnesium</keyword>
<dbReference type="GO" id="GO:0005737">
    <property type="term" value="C:cytoplasm"/>
    <property type="evidence" value="ECO:0007669"/>
    <property type="project" value="UniProtKB-SubCell"/>
</dbReference>
<dbReference type="SUPFAM" id="SSF52540">
    <property type="entry name" value="P-loop containing nucleoside triphosphate hydrolases"/>
    <property type="match status" value="1"/>
</dbReference>
<evidence type="ECO:0000256" key="2">
    <source>
        <dbReference type="ARBA" id="ARBA00007599"/>
    </source>
</evidence>
<dbReference type="Proteomes" id="UP000774750">
    <property type="component" value="Unassembled WGS sequence"/>
</dbReference>
<dbReference type="Gene3D" id="3.40.50.300">
    <property type="entry name" value="P-loop containing nucleotide triphosphate hydrolases"/>
    <property type="match status" value="1"/>
</dbReference>
<reference evidence="11" key="2">
    <citation type="journal article" date="2021" name="Sci. Rep.">
        <title>The distribution of antibiotic resistance genes in chicken gut microbiota commensals.</title>
        <authorList>
            <person name="Juricova H."/>
            <person name="Matiasovicova J."/>
            <person name="Kubasova T."/>
            <person name="Cejkova D."/>
            <person name="Rychlik I."/>
        </authorList>
    </citation>
    <scope>NUCLEOTIDE SEQUENCE</scope>
    <source>
        <strain evidence="11">An559</strain>
    </source>
</reference>
<keyword evidence="12" id="KW-1185">Reference proteome</keyword>
<evidence type="ECO:0000256" key="8">
    <source>
        <dbReference type="ARBA" id="ARBA00022840"/>
    </source>
</evidence>
<evidence type="ECO:0000256" key="10">
    <source>
        <dbReference type="ARBA" id="ARBA00032441"/>
    </source>
</evidence>
<dbReference type="GO" id="GO:0005524">
    <property type="term" value="F:ATP binding"/>
    <property type="evidence" value="ECO:0007669"/>
    <property type="project" value="UniProtKB-KW"/>
</dbReference>
<dbReference type="InterPro" id="IPR003442">
    <property type="entry name" value="T6A_TsaE"/>
</dbReference>
<proteinExistence type="inferred from homology"/>
<evidence type="ECO:0000313" key="11">
    <source>
        <dbReference type="EMBL" id="MBM6919647.1"/>
    </source>
</evidence>
<evidence type="ECO:0000256" key="9">
    <source>
        <dbReference type="ARBA" id="ARBA00022842"/>
    </source>
</evidence>
<keyword evidence="8" id="KW-0067">ATP-binding</keyword>
<evidence type="ECO:0000256" key="3">
    <source>
        <dbReference type="ARBA" id="ARBA00019010"/>
    </source>
</evidence>
<gene>
    <name evidence="11" type="primary">tsaE</name>
    <name evidence="11" type="ORF">H6A12_00490</name>
</gene>
<comment type="similarity">
    <text evidence="2">Belongs to the TsaE family.</text>
</comment>
<reference evidence="11" key="1">
    <citation type="submission" date="2020-08" db="EMBL/GenBank/DDBJ databases">
        <authorList>
            <person name="Cejkova D."/>
            <person name="Kubasova T."/>
            <person name="Jahodarova E."/>
            <person name="Rychlik I."/>
        </authorList>
    </citation>
    <scope>NUCLEOTIDE SEQUENCE</scope>
    <source>
        <strain evidence="11">An559</strain>
    </source>
</reference>
<dbReference type="GO" id="GO:0046872">
    <property type="term" value="F:metal ion binding"/>
    <property type="evidence" value="ECO:0007669"/>
    <property type="project" value="UniProtKB-KW"/>
</dbReference>
<comment type="subcellular location">
    <subcellularLocation>
        <location evidence="1">Cytoplasm</location>
    </subcellularLocation>
</comment>
<evidence type="ECO:0000256" key="6">
    <source>
        <dbReference type="ARBA" id="ARBA00022723"/>
    </source>
</evidence>
<accession>A0A939BD56</accession>
<comment type="caution">
    <text evidence="11">The sequence shown here is derived from an EMBL/GenBank/DDBJ whole genome shotgun (WGS) entry which is preliminary data.</text>
</comment>
<dbReference type="NCBIfam" id="TIGR00150">
    <property type="entry name" value="T6A_YjeE"/>
    <property type="match status" value="1"/>
</dbReference>
<dbReference type="Pfam" id="PF02367">
    <property type="entry name" value="TsaE"/>
    <property type="match status" value="1"/>
</dbReference>
<dbReference type="EMBL" id="JACJKY010000001">
    <property type="protein sequence ID" value="MBM6919647.1"/>
    <property type="molecule type" value="Genomic_DNA"/>
</dbReference>
<keyword evidence="5" id="KW-0819">tRNA processing</keyword>
<organism evidence="11 12">
    <name type="scientific">Merdimmobilis hominis</name>
    <dbReference type="NCBI Taxonomy" id="2897707"/>
    <lineage>
        <taxon>Bacteria</taxon>
        <taxon>Bacillati</taxon>
        <taxon>Bacillota</taxon>
        <taxon>Clostridia</taxon>
        <taxon>Eubacteriales</taxon>
        <taxon>Oscillospiraceae</taxon>
        <taxon>Merdimmobilis</taxon>
    </lineage>
</organism>
<dbReference type="PANTHER" id="PTHR33540:SF2">
    <property type="entry name" value="TRNA THREONYLCARBAMOYLADENOSINE BIOSYNTHESIS PROTEIN TSAE"/>
    <property type="match status" value="1"/>
</dbReference>
<dbReference type="RefSeq" id="WP_204443604.1">
    <property type="nucleotide sequence ID" value="NZ_JACJKY010000001.1"/>
</dbReference>